<feature type="active site" description="Proton acceptor" evidence="8">
    <location>
        <position position="64"/>
    </location>
</feature>
<dbReference type="AlphaFoldDB" id="E4RZ45"/>
<feature type="binding site" evidence="8">
    <location>
        <position position="208"/>
    </location>
    <ligand>
        <name>Zn(2+)</name>
        <dbReference type="ChEBI" id="CHEBI:29105"/>
        <label>1</label>
        <note>catalytic</note>
    </ligand>
</feature>
<dbReference type="NCBIfam" id="TIGR02651">
    <property type="entry name" value="RNase_Z"/>
    <property type="match status" value="1"/>
</dbReference>
<comment type="similarity">
    <text evidence="8">Belongs to the RNase Z family.</text>
</comment>
<dbReference type="STRING" id="649349.Lbys_3515"/>
<organism evidence="9 10">
    <name type="scientific">Leadbetterella byssophila (strain DSM 17132 / JCM 16389 / KACC 11308 / NBRC 106382 / 4M15)</name>
    <dbReference type="NCBI Taxonomy" id="649349"/>
    <lineage>
        <taxon>Bacteria</taxon>
        <taxon>Pseudomonadati</taxon>
        <taxon>Bacteroidota</taxon>
        <taxon>Cytophagia</taxon>
        <taxon>Cytophagales</taxon>
        <taxon>Leadbetterellaceae</taxon>
        <taxon>Leadbetterella</taxon>
    </lineage>
</organism>
<keyword evidence="2 8" id="KW-0819">tRNA processing</keyword>
<dbReference type="eggNOG" id="COG1234">
    <property type="taxonomic scope" value="Bacteria"/>
</dbReference>
<dbReference type="EMBL" id="CP002305">
    <property type="protein sequence ID" value="ADQ19163.1"/>
    <property type="molecule type" value="Genomic_DNA"/>
</dbReference>
<feature type="binding site" evidence="8">
    <location>
        <position position="64"/>
    </location>
    <ligand>
        <name>Zn(2+)</name>
        <dbReference type="ChEBI" id="CHEBI:29105"/>
        <label>2</label>
        <note>catalytic</note>
    </ligand>
</feature>
<dbReference type="CDD" id="cd07717">
    <property type="entry name" value="RNaseZ_ZiPD-like_MBL-fold"/>
    <property type="match status" value="1"/>
</dbReference>
<dbReference type="OrthoDB" id="9800940at2"/>
<dbReference type="PANTHER" id="PTHR46018:SF2">
    <property type="entry name" value="ZINC PHOSPHODIESTERASE ELAC PROTEIN 1"/>
    <property type="match status" value="1"/>
</dbReference>
<keyword evidence="4 8" id="KW-0479">Metal-binding</keyword>
<feature type="binding site" evidence="8">
    <location>
        <position position="65"/>
    </location>
    <ligand>
        <name>Zn(2+)</name>
        <dbReference type="ChEBI" id="CHEBI:29105"/>
        <label>2</label>
        <note>catalytic</note>
    </ligand>
</feature>
<keyword evidence="5 8" id="KW-0255">Endonuclease</keyword>
<feature type="binding site" evidence="8">
    <location>
        <position position="140"/>
    </location>
    <ligand>
        <name>Zn(2+)</name>
        <dbReference type="ChEBI" id="CHEBI:29105"/>
        <label>1</label>
        <note>catalytic</note>
    </ligand>
</feature>
<feature type="binding site" evidence="8">
    <location>
        <position position="60"/>
    </location>
    <ligand>
        <name>Zn(2+)</name>
        <dbReference type="ChEBI" id="CHEBI:29105"/>
        <label>1</label>
        <note>catalytic</note>
    </ligand>
</feature>
<dbReference type="NCBIfam" id="NF000801">
    <property type="entry name" value="PRK00055.1-3"/>
    <property type="match status" value="1"/>
</dbReference>
<accession>E4RZ45</accession>
<dbReference type="InterPro" id="IPR036866">
    <property type="entry name" value="RibonucZ/Hydroxyglut_hydro"/>
</dbReference>
<evidence type="ECO:0000256" key="8">
    <source>
        <dbReference type="HAMAP-Rule" id="MF_01818"/>
    </source>
</evidence>
<reference key="1">
    <citation type="submission" date="2010-11" db="EMBL/GenBank/DDBJ databases">
        <title>The complete genome of Leadbetterella byssophila DSM 17132.</title>
        <authorList>
            <consortium name="US DOE Joint Genome Institute (JGI-PGF)"/>
            <person name="Lucas S."/>
            <person name="Copeland A."/>
            <person name="Lapidus A."/>
            <person name="Glavina del Rio T."/>
            <person name="Dalin E."/>
            <person name="Tice H."/>
            <person name="Bruce D."/>
            <person name="Goodwin L."/>
            <person name="Pitluck S."/>
            <person name="Kyrpides N."/>
            <person name="Mavromatis K."/>
            <person name="Ivanova N."/>
            <person name="Teshima H."/>
            <person name="Brettin T."/>
            <person name="Detter J.C."/>
            <person name="Han C."/>
            <person name="Tapia R."/>
            <person name="Land M."/>
            <person name="Hauser L."/>
            <person name="Markowitz V."/>
            <person name="Cheng J.-F."/>
            <person name="Hugenholtz P."/>
            <person name="Woyke T."/>
            <person name="Wu D."/>
            <person name="Tindall B."/>
            <person name="Pomrenke H.G."/>
            <person name="Brambilla E."/>
            <person name="Klenk H.-P."/>
            <person name="Eisen J.A."/>
        </authorList>
    </citation>
    <scope>NUCLEOTIDE SEQUENCE [LARGE SCALE GENOMIC DNA]</scope>
    <source>
        <strain>DSM 17132</strain>
    </source>
</reference>
<dbReference type="RefSeq" id="WP_013410186.1">
    <property type="nucleotide sequence ID" value="NC_014655.1"/>
</dbReference>
<evidence type="ECO:0000256" key="2">
    <source>
        <dbReference type="ARBA" id="ARBA00022694"/>
    </source>
</evidence>
<comment type="function">
    <text evidence="8">Zinc phosphodiesterase, which displays some tRNA 3'-processing endonuclease activity. Probably involved in tRNA maturation, by removing a 3'-trailer from precursor tRNA.</text>
</comment>
<evidence type="ECO:0000256" key="6">
    <source>
        <dbReference type="ARBA" id="ARBA00022801"/>
    </source>
</evidence>
<evidence type="ECO:0000256" key="3">
    <source>
        <dbReference type="ARBA" id="ARBA00022722"/>
    </source>
</evidence>
<dbReference type="Proteomes" id="UP000007435">
    <property type="component" value="Chromosome"/>
</dbReference>
<dbReference type="EC" id="3.1.26.11" evidence="8"/>
<dbReference type="GO" id="GO:0042781">
    <property type="term" value="F:3'-tRNA processing endoribonuclease activity"/>
    <property type="evidence" value="ECO:0007669"/>
    <property type="project" value="UniProtKB-UniRule"/>
</dbReference>
<keyword evidence="7 8" id="KW-0862">Zinc</keyword>
<dbReference type="HAMAP" id="MF_01818">
    <property type="entry name" value="RNase_Z_BN"/>
    <property type="match status" value="1"/>
</dbReference>
<dbReference type="Pfam" id="PF23023">
    <property type="entry name" value="Anti-Pycsar_Apyc1"/>
    <property type="match status" value="1"/>
</dbReference>
<comment type="catalytic activity">
    <reaction evidence="8">
        <text>Endonucleolytic cleavage of RNA, removing extra 3' nucleotides from tRNA precursor, generating 3' termini of tRNAs. A 3'-hydroxy group is left at the tRNA terminus and a 5'-phosphoryl group is left at the trailer molecule.</text>
        <dbReference type="EC" id="3.1.26.11"/>
    </reaction>
</comment>
<evidence type="ECO:0000256" key="5">
    <source>
        <dbReference type="ARBA" id="ARBA00022759"/>
    </source>
</evidence>
<gene>
    <name evidence="8" type="primary">rnz</name>
    <name evidence="9" type="ordered locus">Lbys_3515</name>
</gene>
<dbReference type="KEGG" id="lby:Lbys_3515"/>
<keyword evidence="3 8" id="KW-0540">Nuclease</keyword>
<evidence type="ECO:0000256" key="4">
    <source>
        <dbReference type="ARBA" id="ARBA00022723"/>
    </source>
</evidence>
<evidence type="ECO:0000256" key="7">
    <source>
        <dbReference type="ARBA" id="ARBA00022833"/>
    </source>
</evidence>
<protein>
    <recommendedName>
        <fullName evidence="8">Ribonuclease Z</fullName>
        <shortName evidence="8">RNase Z</shortName>
        <ecNumber evidence="8">3.1.26.11</ecNumber>
    </recommendedName>
    <alternativeName>
        <fullName evidence="8">tRNA 3 endonuclease</fullName>
    </alternativeName>
    <alternativeName>
        <fullName evidence="8">tRNase Z</fullName>
    </alternativeName>
</protein>
<feature type="binding site" evidence="8">
    <location>
        <position position="62"/>
    </location>
    <ligand>
        <name>Zn(2+)</name>
        <dbReference type="ChEBI" id="CHEBI:29105"/>
        <label>1</label>
        <note>catalytic</note>
    </ligand>
</feature>
<keyword evidence="10" id="KW-1185">Reference proteome</keyword>
<dbReference type="SUPFAM" id="SSF56281">
    <property type="entry name" value="Metallo-hydrolase/oxidoreductase"/>
    <property type="match status" value="1"/>
</dbReference>
<comment type="cofactor">
    <cofactor evidence="8">
        <name>Zn(2+)</name>
        <dbReference type="ChEBI" id="CHEBI:29105"/>
    </cofactor>
    <text evidence="8">Binds 2 Zn(2+) ions.</text>
</comment>
<evidence type="ECO:0000256" key="1">
    <source>
        <dbReference type="ARBA" id="ARBA00011738"/>
    </source>
</evidence>
<feature type="binding site" evidence="8">
    <location>
        <position position="208"/>
    </location>
    <ligand>
        <name>Zn(2+)</name>
        <dbReference type="ChEBI" id="CHEBI:29105"/>
        <label>2</label>
        <note>catalytic</note>
    </ligand>
</feature>
<feature type="binding site" evidence="8">
    <location>
        <position position="266"/>
    </location>
    <ligand>
        <name>Zn(2+)</name>
        <dbReference type="ChEBI" id="CHEBI:29105"/>
        <label>2</label>
        <note>catalytic</note>
    </ligand>
</feature>
<comment type="subunit">
    <text evidence="1 8">Homodimer.</text>
</comment>
<reference evidence="9 10" key="2">
    <citation type="journal article" date="2011" name="Stand. Genomic Sci.">
        <title>Complete genome sequence of Leadbetterella byssophila type strain (4M15).</title>
        <authorList>
            <person name="Abt B."/>
            <person name="Teshima H."/>
            <person name="Lucas S."/>
            <person name="Lapidus A."/>
            <person name="Del Rio T.G."/>
            <person name="Nolan M."/>
            <person name="Tice H."/>
            <person name="Cheng J.F."/>
            <person name="Pitluck S."/>
            <person name="Liolios K."/>
            <person name="Pagani I."/>
            <person name="Ivanova N."/>
            <person name="Mavromatis K."/>
            <person name="Pati A."/>
            <person name="Tapia R."/>
            <person name="Han C."/>
            <person name="Goodwin L."/>
            <person name="Chen A."/>
            <person name="Palaniappan K."/>
            <person name="Land M."/>
            <person name="Hauser L."/>
            <person name="Chang Y.J."/>
            <person name="Jeffries C.D."/>
            <person name="Rohde M."/>
            <person name="Goker M."/>
            <person name="Tindall B.J."/>
            <person name="Detter J.C."/>
            <person name="Woyke T."/>
            <person name="Bristow J."/>
            <person name="Eisen J.A."/>
            <person name="Markowitz V."/>
            <person name="Hugenholtz P."/>
            <person name="Klenk H.P."/>
            <person name="Kyrpides N.C."/>
        </authorList>
    </citation>
    <scope>NUCLEOTIDE SEQUENCE [LARGE SCALE GENOMIC DNA]</scope>
    <source>
        <strain evidence="10">DSM 17132 / JCM 16389 / KACC 11308 / NBRC 106382 / 4M15</strain>
    </source>
</reference>
<dbReference type="PANTHER" id="PTHR46018">
    <property type="entry name" value="ZINC PHOSPHODIESTERASE ELAC PROTEIN 1"/>
    <property type="match status" value="1"/>
</dbReference>
<dbReference type="InterPro" id="IPR013471">
    <property type="entry name" value="RNase_Z/BN"/>
</dbReference>
<keyword evidence="6 8" id="KW-0378">Hydrolase</keyword>
<dbReference type="GO" id="GO:0008270">
    <property type="term" value="F:zinc ion binding"/>
    <property type="evidence" value="ECO:0007669"/>
    <property type="project" value="UniProtKB-UniRule"/>
</dbReference>
<dbReference type="Gene3D" id="3.60.15.10">
    <property type="entry name" value="Ribonuclease Z/Hydroxyacylglutathione hydrolase-like"/>
    <property type="match status" value="1"/>
</dbReference>
<sequence>MKFTILGTGSATPITERRPSAALLDLGNESILLDCGEGTQFQMLKYKVRFSRIKYILITHLHGDHFFGLIALLNTLNNTGRTEPLVLIGPHGLQDIIGVQLRYSLSFLNYTIDYRTTNPGAFEEVFSNEKISISTIPLKHRIPCTGYLISEKPALRKILAERLPPDFPLPYFKMLKEGLDVEHEGKIYANAEYTLAPASPKKVAYCSDTIFDLGIASYVYQADLLYHESTFTKELSARAQMTFHSTAEQAASIAKAAQVKQLIIGHFSSRYKDTSAFLTEAREIFQNTYLSEEGKTFRV</sequence>
<dbReference type="HOGENOM" id="CLU_031317_2_1_10"/>
<evidence type="ECO:0000313" key="10">
    <source>
        <dbReference type="Proteomes" id="UP000007435"/>
    </source>
</evidence>
<name>E4RZ45_LEAB4</name>
<proteinExistence type="inferred from homology"/>
<evidence type="ECO:0000313" key="9">
    <source>
        <dbReference type="EMBL" id="ADQ19163.1"/>
    </source>
</evidence>